<gene>
    <name evidence="1" type="ORF">OIU77_024828</name>
</gene>
<accession>A0ABQ9BWZ7</accession>
<keyword evidence="2" id="KW-1185">Reference proteome</keyword>
<protein>
    <submittedName>
        <fullName evidence="1">Uncharacterized protein</fullName>
    </submittedName>
</protein>
<reference evidence="1" key="1">
    <citation type="submission" date="2022-10" db="EMBL/GenBank/DDBJ databases">
        <authorList>
            <person name="Hyden B.L."/>
            <person name="Feng K."/>
            <person name="Yates T."/>
            <person name="Jawdy S."/>
            <person name="Smart L.B."/>
            <person name="Muchero W."/>
        </authorList>
    </citation>
    <scope>NUCLEOTIDE SEQUENCE</scope>
    <source>
        <tissue evidence="1">Shoot tip</tissue>
    </source>
</reference>
<reference evidence="1" key="2">
    <citation type="journal article" date="2023" name="Int. J. Mol. Sci.">
        <title>De Novo Assembly and Annotation of 11 Diverse Shrub Willow (Salix) Genomes Reveals Novel Gene Organization in Sex-Linked Regions.</title>
        <authorList>
            <person name="Hyden B."/>
            <person name="Feng K."/>
            <person name="Yates T.B."/>
            <person name="Jawdy S."/>
            <person name="Cereghino C."/>
            <person name="Smart L.B."/>
            <person name="Muchero W."/>
        </authorList>
    </citation>
    <scope>NUCLEOTIDE SEQUENCE</scope>
    <source>
        <tissue evidence="1">Shoot tip</tissue>
    </source>
</reference>
<evidence type="ECO:0000313" key="2">
    <source>
        <dbReference type="Proteomes" id="UP001141253"/>
    </source>
</evidence>
<proteinExistence type="predicted"/>
<comment type="caution">
    <text evidence="1">The sequence shown here is derived from an EMBL/GenBank/DDBJ whole genome shotgun (WGS) entry which is preliminary data.</text>
</comment>
<evidence type="ECO:0000313" key="1">
    <source>
        <dbReference type="EMBL" id="KAJ6390691.1"/>
    </source>
</evidence>
<sequence>MLASNPKTSSMVMVDGLFPVDHALNVPKLVHMTRDSDGAFLIKTIFFFCFLQQLYEQWVIEVYDRHYKSLLLLSLAHLDCQAPSRNISRLLPVMLMMKMRQVEVLQALFSTAHNHIYISAKEKKREEKIEDQRELMNSVRNKGAWPRICCYGLVGEG</sequence>
<organism evidence="1 2">
    <name type="scientific">Salix suchowensis</name>
    <dbReference type="NCBI Taxonomy" id="1278906"/>
    <lineage>
        <taxon>Eukaryota</taxon>
        <taxon>Viridiplantae</taxon>
        <taxon>Streptophyta</taxon>
        <taxon>Embryophyta</taxon>
        <taxon>Tracheophyta</taxon>
        <taxon>Spermatophyta</taxon>
        <taxon>Magnoliopsida</taxon>
        <taxon>eudicotyledons</taxon>
        <taxon>Gunneridae</taxon>
        <taxon>Pentapetalae</taxon>
        <taxon>rosids</taxon>
        <taxon>fabids</taxon>
        <taxon>Malpighiales</taxon>
        <taxon>Salicaceae</taxon>
        <taxon>Saliceae</taxon>
        <taxon>Salix</taxon>
    </lineage>
</organism>
<name>A0ABQ9BWZ7_9ROSI</name>
<dbReference type="Proteomes" id="UP001141253">
    <property type="component" value="Chromosome 2"/>
</dbReference>
<dbReference type="EMBL" id="JAPFFI010000006">
    <property type="protein sequence ID" value="KAJ6390691.1"/>
    <property type="molecule type" value="Genomic_DNA"/>
</dbReference>